<dbReference type="Gene3D" id="3.40.50.150">
    <property type="entry name" value="Vaccinia Virus protein VP39"/>
    <property type="match status" value="1"/>
</dbReference>
<dbReference type="SUPFAM" id="SSF53335">
    <property type="entry name" value="S-adenosyl-L-methionine-dependent methyltransferases"/>
    <property type="match status" value="1"/>
</dbReference>
<dbReference type="GO" id="GO:0008168">
    <property type="term" value="F:methyltransferase activity"/>
    <property type="evidence" value="ECO:0007669"/>
    <property type="project" value="InterPro"/>
</dbReference>
<dbReference type="PROSITE" id="PS00092">
    <property type="entry name" value="N6_MTASE"/>
    <property type="match status" value="1"/>
</dbReference>
<protein>
    <submittedName>
        <fullName evidence="2">Uncharacterized protein</fullName>
    </submittedName>
</protein>
<sequence length="280" mass="32448">NPNVMTKKQHRRLKTSLKKYGFIVPIITNKNLLIADGEQRWTIAKELDMKQVSVIRLPVEDVDRRLLRQVLNKLKGEHELIADAHEFEKIIAAGRKDDLKHLLALSDNQLERYLQEIRETKEENYEIPEIDKIQTNIKRGDIYTLGNHRLMCGDATNKQDVESLMDCNKSDMIFTDPPYGIDYLPNSDLKRLGKLAGDVDYRQTPQDFPVIKNMIPNLTTSCRAGAPIYICTGWSTIGLIIDSLRMQECHIYSVLVWDRKTPRLLPRPQDYIPVNEFIVY</sequence>
<dbReference type="GO" id="GO:0032259">
    <property type="term" value="P:methylation"/>
    <property type="evidence" value="ECO:0007669"/>
    <property type="project" value="InterPro"/>
</dbReference>
<organism evidence="2">
    <name type="scientific">marine sediment metagenome</name>
    <dbReference type="NCBI Taxonomy" id="412755"/>
    <lineage>
        <taxon>unclassified sequences</taxon>
        <taxon>metagenomes</taxon>
        <taxon>ecological metagenomes</taxon>
    </lineage>
</organism>
<gene>
    <name evidence="2" type="ORF">S01H1_27298</name>
</gene>
<accession>X0TKW6</accession>
<evidence type="ECO:0000256" key="1">
    <source>
        <dbReference type="SAM" id="Coils"/>
    </source>
</evidence>
<comment type="caution">
    <text evidence="2">The sequence shown here is derived from an EMBL/GenBank/DDBJ whole genome shotgun (WGS) entry which is preliminary data.</text>
</comment>
<evidence type="ECO:0000313" key="2">
    <source>
        <dbReference type="EMBL" id="GAF88777.1"/>
    </source>
</evidence>
<dbReference type="InterPro" id="IPR036086">
    <property type="entry name" value="ParB/Sulfiredoxin_sf"/>
</dbReference>
<dbReference type="SUPFAM" id="SSF110849">
    <property type="entry name" value="ParB/Sulfiredoxin"/>
    <property type="match status" value="1"/>
</dbReference>
<proteinExistence type="predicted"/>
<name>X0TKW6_9ZZZZ</name>
<dbReference type="InterPro" id="IPR029063">
    <property type="entry name" value="SAM-dependent_MTases_sf"/>
</dbReference>
<feature type="non-terminal residue" evidence="2">
    <location>
        <position position="280"/>
    </location>
</feature>
<feature type="non-terminal residue" evidence="2">
    <location>
        <position position="1"/>
    </location>
</feature>
<dbReference type="Gene3D" id="3.90.1530.10">
    <property type="entry name" value="Conserved hypothetical protein from pyrococcus furiosus pfu- 392566-001, ParB domain"/>
    <property type="match status" value="1"/>
</dbReference>
<reference evidence="2" key="1">
    <citation type="journal article" date="2014" name="Front. Microbiol.">
        <title>High frequency of phylogenetically diverse reductive dehalogenase-homologous genes in deep subseafloor sedimentary metagenomes.</title>
        <authorList>
            <person name="Kawai M."/>
            <person name="Futagami T."/>
            <person name="Toyoda A."/>
            <person name="Takaki Y."/>
            <person name="Nishi S."/>
            <person name="Hori S."/>
            <person name="Arai W."/>
            <person name="Tsubouchi T."/>
            <person name="Morono Y."/>
            <person name="Uchiyama I."/>
            <person name="Ito T."/>
            <person name="Fujiyama A."/>
            <person name="Inagaki F."/>
            <person name="Takami H."/>
        </authorList>
    </citation>
    <scope>NUCLEOTIDE SEQUENCE</scope>
    <source>
        <strain evidence="2">Expedition CK06-06</strain>
    </source>
</reference>
<dbReference type="AlphaFoldDB" id="X0TKW6"/>
<dbReference type="InterPro" id="IPR002052">
    <property type="entry name" value="DNA_methylase_N6_adenine_CS"/>
</dbReference>
<keyword evidence="1" id="KW-0175">Coiled coil</keyword>
<dbReference type="EMBL" id="BARS01016609">
    <property type="protein sequence ID" value="GAF88777.1"/>
    <property type="molecule type" value="Genomic_DNA"/>
</dbReference>
<feature type="coiled-coil region" evidence="1">
    <location>
        <begin position="96"/>
        <end position="123"/>
    </location>
</feature>
<dbReference type="GO" id="GO:0003676">
    <property type="term" value="F:nucleic acid binding"/>
    <property type="evidence" value="ECO:0007669"/>
    <property type="project" value="InterPro"/>
</dbReference>